<evidence type="ECO:0000313" key="2">
    <source>
        <dbReference type="Proteomes" id="UP001165678"/>
    </source>
</evidence>
<evidence type="ECO:0000313" key="1">
    <source>
        <dbReference type="EMBL" id="MCX2525582.1"/>
    </source>
</evidence>
<dbReference type="EMBL" id="JAPIVE010000006">
    <property type="protein sequence ID" value="MCX2525582.1"/>
    <property type="molecule type" value="Genomic_DNA"/>
</dbReference>
<gene>
    <name evidence="1" type="ORF">OQ287_15170</name>
</gene>
<dbReference type="Proteomes" id="UP001165678">
    <property type="component" value="Unassembled WGS sequence"/>
</dbReference>
<name>A0AA41ZIX1_9GAMM</name>
<organism evidence="1 2">
    <name type="scientific">Larsenimonas rhizosphaerae</name>
    <dbReference type="NCBI Taxonomy" id="2944682"/>
    <lineage>
        <taxon>Bacteria</taxon>
        <taxon>Pseudomonadati</taxon>
        <taxon>Pseudomonadota</taxon>
        <taxon>Gammaproteobacteria</taxon>
        <taxon>Oceanospirillales</taxon>
        <taxon>Halomonadaceae</taxon>
        <taxon>Larsenimonas</taxon>
    </lineage>
</organism>
<comment type="caution">
    <text evidence="1">The sequence shown here is derived from an EMBL/GenBank/DDBJ whole genome shotgun (WGS) entry which is preliminary data.</text>
</comment>
<dbReference type="AlphaFoldDB" id="A0AA41ZIX1"/>
<sequence>MDTGFVDLDIILTRIRQPQSKVYFLDAVKAYKAGALRGALTSAWVALVYDLIAKYRELSTMGDTAATDFITKWDNATYSNNISKLLELEKNILENATNSTQIVNRIAYKHLERLREDRNLCAHPAFSAEADLFEPSPELVRLHLVNAVDLVLSQEPLLGNAILKLYEVDVQSTGFPTSNEHILDYVEQRYLRHVRAQNIRNFGTVLAKSLLMGDSSHLEPHHHKIILSLVAVRDRTPAAWTEVKESIIRLIDSLAPANRPRAIAFIAAFPNFWSQLQESTQTALQATIDNTDLEALTDYRILAGVAVPQLCDAVLPIIEGLNKKQLVEAITYNPLTELWGRAVEKYRHSSSFRGSENNFSDLIMPFAGQLNSQQLDQLLDAVIDNSQNWDAAETDTFLIRVLRNVAPADLPTTDARNRFYKEIHHIRRINKYEDVLSLLKSDGWSLPPAEEIPDD</sequence>
<proteinExistence type="predicted"/>
<reference evidence="1" key="1">
    <citation type="submission" date="2022-11" db="EMBL/GenBank/DDBJ databases">
        <title>Larsenimonas rhizosphaerae sp. nov., isolated from a tidal mudflat.</title>
        <authorList>
            <person name="Lee S.D."/>
            <person name="Kim I.S."/>
        </authorList>
    </citation>
    <scope>NUCLEOTIDE SEQUENCE</scope>
    <source>
        <strain evidence="1">GH2-1</strain>
    </source>
</reference>
<accession>A0AA41ZIX1</accession>
<dbReference type="RefSeq" id="WP_265896972.1">
    <property type="nucleotide sequence ID" value="NZ_JAPIVE010000006.1"/>
</dbReference>
<protein>
    <submittedName>
        <fullName evidence="1">Uncharacterized protein</fullName>
    </submittedName>
</protein>
<keyword evidence="2" id="KW-1185">Reference proteome</keyword>